<evidence type="ECO:0000256" key="1">
    <source>
        <dbReference type="ARBA" id="ARBA00007068"/>
    </source>
</evidence>
<dbReference type="InterPro" id="IPR005321">
    <property type="entry name" value="Peptidase_S58_DmpA"/>
</dbReference>
<sequence length="341" mass="34778">MSQLTPIPITSIPGFAFGHYTDLDAGTGCTAIVAPEGAVGGVDVRGAAPASRETDLLRPENTVDRVHAVVLSGGSAFGLEAASGAMRELEERGIGLDVGVGKVPIVCSSCLFDLAFGRADVRPSSMSGILAVRDAFDRTERNETGLEEGCVGAGTGATVGKLAGPERCMKAGLGARAFQLGPLMVGAVSAVNAVGNVIDPATLRPIAGMRATADGVDILNMEEAMLAMADQLAMPLDRTNTTISCIVTNATLTKAQATKVAQMAADAYAHTIRPTHTTNDGDSIYVLASGSLPADASERIPLDLMGLVATRTLEAAIVAGCTEATGLLGIPAQRDLTSDVA</sequence>
<dbReference type="SUPFAM" id="SSF56266">
    <property type="entry name" value="DmpA/ArgJ-like"/>
    <property type="match status" value="1"/>
</dbReference>
<dbReference type="PANTHER" id="PTHR36512:SF3">
    <property type="entry name" value="BLR5678 PROTEIN"/>
    <property type="match status" value="1"/>
</dbReference>
<dbReference type="STRING" id="445975.COLSTE_01446"/>
<organism evidence="2 3">
    <name type="scientific">Collinsella stercoris DSM 13279</name>
    <dbReference type="NCBI Taxonomy" id="445975"/>
    <lineage>
        <taxon>Bacteria</taxon>
        <taxon>Bacillati</taxon>
        <taxon>Actinomycetota</taxon>
        <taxon>Coriobacteriia</taxon>
        <taxon>Coriobacteriales</taxon>
        <taxon>Coriobacteriaceae</taxon>
        <taxon>Collinsella</taxon>
    </lineage>
</organism>
<dbReference type="AlphaFoldDB" id="B6GBI7"/>
<dbReference type="Proteomes" id="UP000003560">
    <property type="component" value="Unassembled WGS sequence"/>
</dbReference>
<comment type="caution">
    <text evidence="2">The sequence shown here is derived from an EMBL/GenBank/DDBJ whole genome shotgun (WGS) entry which is preliminary data.</text>
</comment>
<evidence type="ECO:0000313" key="3">
    <source>
        <dbReference type="Proteomes" id="UP000003560"/>
    </source>
</evidence>
<protein>
    <submittedName>
        <fullName evidence="2">Peptidase family T4</fullName>
    </submittedName>
</protein>
<keyword evidence="3" id="KW-1185">Reference proteome</keyword>
<comment type="similarity">
    <text evidence="1">Belongs to the peptidase S58 family.</text>
</comment>
<dbReference type="eggNOG" id="COG3191">
    <property type="taxonomic scope" value="Bacteria"/>
</dbReference>
<gene>
    <name evidence="2" type="ORF">COLSTE_01446</name>
</gene>
<dbReference type="EMBL" id="ABXJ01000077">
    <property type="protein sequence ID" value="EEA90340.1"/>
    <property type="molecule type" value="Genomic_DNA"/>
</dbReference>
<dbReference type="GeneID" id="98003181"/>
<evidence type="ECO:0000313" key="2">
    <source>
        <dbReference type="EMBL" id="EEA90340.1"/>
    </source>
</evidence>
<dbReference type="GO" id="GO:0004177">
    <property type="term" value="F:aminopeptidase activity"/>
    <property type="evidence" value="ECO:0007669"/>
    <property type="project" value="TreeGrafter"/>
</dbReference>
<dbReference type="Pfam" id="PF03576">
    <property type="entry name" value="Peptidase_S58"/>
    <property type="match status" value="1"/>
</dbReference>
<proteinExistence type="inferred from homology"/>
<reference evidence="2 3" key="2">
    <citation type="submission" date="2008-10" db="EMBL/GenBank/DDBJ databases">
        <authorList>
            <person name="Fulton L."/>
            <person name="Clifton S."/>
            <person name="Fulton B."/>
            <person name="Xu J."/>
            <person name="Minx P."/>
            <person name="Pepin K.H."/>
            <person name="Johnson M."/>
            <person name="Thiruvilangam P."/>
            <person name="Bhonagiri V."/>
            <person name="Nash W.E."/>
            <person name="Mardis E.R."/>
            <person name="Wilson R.K."/>
        </authorList>
    </citation>
    <scope>NUCLEOTIDE SEQUENCE [LARGE SCALE GENOMIC DNA]</scope>
    <source>
        <strain evidence="2 3">DSM 13279</strain>
    </source>
</reference>
<accession>B6GBI7</accession>
<dbReference type="OrthoDB" id="9808347at2"/>
<dbReference type="CDD" id="cd02252">
    <property type="entry name" value="nylC_like"/>
    <property type="match status" value="1"/>
</dbReference>
<dbReference type="InterPro" id="IPR016117">
    <property type="entry name" value="ArgJ-like_dom_sf"/>
</dbReference>
<dbReference type="RefSeq" id="WP_006721090.1">
    <property type="nucleotide sequence ID" value="NZ_CP085935.1"/>
</dbReference>
<dbReference type="Gene3D" id="3.60.70.12">
    <property type="entry name" value="L-amino peptidase D-ALA esterase/amidase"/>
    <property type="match status" value="1"/>
</dbReference>
<reference evidence="2 3" key="1">
    <citation type="submission" date="2008-10" db="EMBL/GenBank/DDBJ databases">
        <title>Draft genome sequence of Collinsella stercoris (DSM 13279).</title>
        <authorList>
            <person name="Sudarsanam P."/>
            <person name="Ley R."/>
            <person name="Guruge J."/>
            <person name="Turnbaugh P.J."/>
            <person name="Mahowald M."/>
            <person name="Liep D."/>
            <person name="Gordon J."/>
        </authorList>
    </citation>
    <scope>NUCLEOTIDE SEQUENCE [LARGE SCALE GENOMIC DNA]</scope>
    <source>
        <strain evidence="2 3">DSM 13279</strain>
    </source>
</reference>
<name>B6GBI7_9ACTN</name>
<dbReference type="PANTHER" id="PTHR36512">
    <property type="entry name" value="D-AMINOPEPTIDASE"/>
    <property type="match status" value="1"/>
</dbReference>
<dbReference type="HOGENOM" id="CLU_044458_1_0_11"/>